<name>A0A0K2LCS0_9LACO</name>
<feature type="domain" description="GFO/IDH/MocA-like oxidoreductase" evidence="2">
    <location>
        <begin position="139"/>
        <end position="249"/>
    </location>
</feature>
<evidence type="ECO:0000259" key="1">
    <source>
        <dbReference type="Pfam" id="PF01408"/>
    </source>
</evidence>
<keyword evidence="4" id="KW-1185">Reference proteome</keyword>
<dbReference type="EMBL" id="CP012559">
    <property type="protein sequence ID" value="ALB29094.1"/>
    <property type="molecule type" value="Genomic_DNA"/>
</dbReference>
<dbReference type="AlphaFoldDB" id="A0A0K2LCS0"/>
<dbReference type="SUPFAM" id="SSF55347">
    <property type="entry name" value="Glyceraldehyde-3-phosphate dehydrogenase-like, C-terminal domain"/>
    <property type="match status" value="1"/>
</dbReference>
<dbReference type="PANTHER" id="PTHR43054">
    <property type="match status" value="1"/>
</dbReference>
<evidence type="ECO:0000313" key="3">
    <source>
        <dbReference type="EMBL" id="ALB29094.1"/>
    </source>
</evidence>
<dbReference type="Gene3D" id="3.40.50.720">
    <property type="entry name" value="NAD(P)-binding Rossmann-like Domain"/>
    <property type="match status" value="1"/>
</dbReference>
<protein>
    <submittedName>
        <fullName evidence="3">NAD(P)-dependent oxidoreductase</fullName>
    </submittedName>
</protein>
<dbReference type="RefSeq" id="WP_041499665.1">
    <property type="nucleotide sequence ID" value="NZ_BJDV01000001.1"/>
</dbReference>
<dbReference type="GO" id="GO:0000166">
    <property type="term" value="F:nucleotide binding"/>
    <property type="evidence" value="ECO:0007669"/>
    <property type="project" value="InterPro"/>
</dbReference>
<evidence type="ECO:0000313" key="4">
    <source>
        <dbReference type="Proteomes" id="UP000061546"/>
    </source>
</evidence>
<dbReference type="Pfam" id="PF01408">
    <property type="entry name" value="GFO_IDH_MocA"/>
    <property type="match status" value="1"/>
</dbReference>
<dbReference type="STRING" id="1074467.JP39_06790"/>
<dbReference type="SUPFAM" id="SSF51735">
    <property type="entry name" value="NAD(P)-binding Rossmann-fold domains"/>
    <property type="match status" value="1"/>
</dbReference>
<dbReference type="Gene3D" id="3.30.360.10">
    <property type="entry name" value="Dihydrodipicolinate Reductase, domain 2"/>
    <property type="match status" value="1"/>
</dbReference>
<accession>A0A0K2LCS0</accession>
<gene>
    <name evidence="3" type="ORF">JP39_06790</name>
</gene>
<dbReference type="KEGG" id="lhi:JP39_06790"/>
<dbReference type="InterPro" id="IPR055170">
    <property type="entry name" value="GFO_IDH_MocA-like_dom"/>
</dbReference>
<evidence type="ECO:0000259" key="2">
    <source>
        <dbReference type="Pfam" id="PF22725"/>
    </source>
</evidence>
<feature type="domain" description="Gfo/Idh/MocA-like oxidoreductase N-terminal" evidence="1">
    <location>
        <begin position="2"/>
        <end position="118"/>
    </location>
</feature>
<sequence length="327" mass="36868">MKLAIIGSGNIVHDFLTITKDLKNTELTAIIGTTRSIDILDQLKSEYHIGAVYTDFDTALAESDFDTVYVAVPNFLHYQFAKKALENGKNVISEKPFTVKLAEFIDLKEIAMKNHLVLLEAITNQYLQNYVDLKEKLPELGDLKLIESNYSQYSSRYDAFEAGKILPAFDPKKGGGALMDLNIYNIHFIVGLLGRPEKISYLPNIERNIDTSGILMLDYGNSKAVAIGAKDSVSPIRKTVVQGNKGSIVVNGPTNEMRSFDVYDKDKNLLEQVDHNIYPHRMYQEFVEFEKIIQNNDLKEVATRLQHSEDVMWVVDQALKSAGLKLE</sequence>
<dbReference type="OrthoDB" id="9815825at2"/>
<organism evidence="3 4">
    <name type="scientific">Companilactobacillus heilongjiangensis</name>
    <dbReference type="NCBI Taxonomy" id="1074467"/>
    <lineage>
        <taxon>Bacteria</taxon>
        <taxon>Bacillati</taxon>
        <taxon>Bacillota</taxon>
        <taxon>Bacilli</taxon>
        <taxon>Lactobacillales</taxon>
        <taxon>Lactobacillaceae</taxon>
        <taxon>Companilactobacillus</taxon>
    </lineage>
</organism>
<dbReference type="Pfam" id="PF22725">
    <property type="entry name" value="GFO_IDH_MocA_C3"/>
    <property type="match status" value="1"/>
</dbReference>
<dbReference type="InterPro" id="IPR036291">
    <property type="entry name" value="NAD(P)-bd_dom_sf"/>
</dbReference>
<dbReference type="InterPro" id="IPR000683">
    <property type="entry name" value="Gfo/Idh/MocA-like_OxRdtase_N"/>
</dbReference>
<dbReference type="Proteomes" id="UP000061546">
    <property type="component" value="Chromosome"/>
</dbReference>
<proteinExistence type="predicted"/>
<reference evidence="3 4" key="1">
    <citation type="submission" date="2015-08" db="EMBL/GenBank/DDBJ databases">
        <title>Genomic sequence of Lactobacillus heilongjiangensis DSM 28069, isolated from Chinese traditional pickle.</title>
        <authorList>
            <person name="Jiang X."/>
            <person name="Zheng B."/>
            <person name="Cheng H."/>
        </authorList>
    </citation>
    <scope>NUCLEOTIDE SEQUENCE [LARGE SCALE GENOMIC DNA]</scope>
    <source>
        <strain evidence="3 4">DSM 28069</strain>
    </source>
</reference>
<dbReference type="PANTHER" id="PTHR43054:SF1">
    <property type="entry name" value="SCYLLO-INOSITOL 2-DEHYDROGENASE (NADP(+)) IOLU"/>
    <property type="match status" value="1"/>
</dbReference>